<dbReference type="GO" id="GO:0008168">
    <property type="term" value="F:methyltransferase activity"/>
    <property type="evidence" value="ECO:0007669"/>
    <property type="project" value="UniProtKB-KW"/>
</dbReference>
<gene>
    <name evidence="1" type="ORF">UR93_C0006G0005</name>
</gene>
<evidence type="ECO:0000313" key="1">
    <source>
        <dbReference type="EMBL" id="KKP88872.1"/>
    </source>
</evidence>
<name>A0A0G0GAX6_9BACT</name>
<keyword evidence="1" id="KW-0808">Transferase</keyword>
<dbReference type="PANTHER" id="PTHR43861">
    <property type="entry name" value="TRANS-ACONITATE 2-METHYLTRANSFERASE-RELATED"/>
    <property type="match status" value="1"/>
</dbReference>
<evidence type="ECO:0000313" key="2">
    <source>
        <dbReference type="Proteomes" id="UP000034316"/>
    </source>
</evidence>
<dbReference type="EMBL" id="LBRB01000006">
    <property type="protein sequence ID" value="KKP88872.1"/>
    <property type="molecule type" value="Genomic_DNA"/>
</dbReference>
<dbReference type="Gene3D" id="3.40.50.150">
    <property type="entry name" value="Vaccinia Virus protein VP39"/>
    <property type="match status" value="1"/>
</dbReference>
<dbReference type="SUPFAM" id="SSF53335">
    <property type="entry name" value="S-adenosyl-L-methionine-dependent methyltransferases"/>
    <property type="match status" value="1"/>
</dbReference>
<dbReference type="Pfam" id="PF13489">
    <property type="entry name" value="Methyltransf_23"/>
    <property type="match status" value="1"/>
</dbReference>
<sequence>MIKPTEANKIILPKIIKILKNNKISLKARILDFGCGNSYIVTKLFNLGYKDINGIDIKPQVPKKIPKKYFKYYQNLLISDLTDNKLFKQKLGKYDLIISTEVIEHIFEIEKYLNNLNKLLRKSGIIVLSTPYHGYIKNLTISIFNLWDKHFHSDAVGGHIRFFSYSVISKILFKNRLKIVQFVGVGRLPYIWKSMLLVIIKL</sequence>
<reference evidence="1 2" key="1">
    <citation type="journal article" date="2015" name="Nature">
        <title>rRNA introns, odd ribosomes, and small enigmatic genomes across a large radiation of phyla.</title>
        <authorList>
            <person name="Brown C.T."/>
            <person name="Hug L.A."/>
            <person name="Thomas B.C."/>
            <person name="Sharon I."/>
            <person name="Castelle C.J."/>
            <person name="Singh A."/>
            <person name="Wilkins M.J."/>
            <person name="Williams K.H."/>
            <person name="Banfield J.F."/>
        </authorList>
    </citation>
    <scope>NUCLEOTIDE SEQUENCE [LARGE SCALE GENOMIC DNA]</scope>
</reference>
<dbReference type="CDD" id="cd02440">
    <property type="entry name" value="AdoMet_MTases"/>
    <property type="match status" value="1"/>
</dbReference>
<keyword evidence="1" id="KW-0489">Methyltransferase</keyword>
<dbReference type="STRING" id="1618333.UR93_C0006G0005"/>
<organism evidence="1 2">
    <name type="scientific">Berkelbacteria bacterium GW2011_GWA2_35_9</name>
    <dbReference type="NCBI Taxonomy" id="1618333"/>
    <lineage>
        <taxon>Bacteria</taxon>
        <taxon>Candidatus Berkelbacteria</taxon>
    </lineage>
</organism>
<dbReference type="InterPro" id="IPR029063">
    <property type="entry name" value="SAM-dependent_MTases_sf"/>
</dbReference>
<protein>
    <submittedName>
        <fullName evidence="1">Methyltransferase type 11</fullName>
    </submittedName>
</protein>
<dbReference type="GO" id="GO:0032259">
    <property type="term" value="P:methylation"/>
    <property type="evidence" value="ECO:0007669"/>
    <property type="project" value="UniProtKB-KW"/>
</dbReference>
<accession>A0A0G0GAX6</accession>
<dbReference type="AlphaFoldDB" id="A0A0G0GAX6"/>
<comment type="caution">
    <text evidence="1">The sequence shown here is derived from an EMBL/GenBank/DDBJ whole genome shotgun (WGS) entry which is preliminary data.</text>
</comment>
<dbReference type="Proteomes" id="UP000034316">
    <property type="component" value="Unassembled WGS sequence"/>
</dbReference>
<proteinExistence type="predicted"/>